<keyword evidence="3" id="KW-1185">Reference proteome</keyword>
<dbReference type="EMBL" id="SZYD01000001">
    <property type="protein sequence ID" value="KAD7477505.1"/>
    <property type="molecule type" value="Genomic_DNA"/>
</dbReference>
<accession>A0A5N6PYQ3</accession>
<protein>
    <recommendedName>
        <fullName evidence="1">MHD domain-containing protein</fullName>
    </recommendedName>
</protein>
<dbReference type="SUPFAM" id="SSF49447">
    <property type="entry name" value="Second domain of Mu2 adaptin subunit (ap50) of ap2 adaptor"/>
    <property type="match status" value="1"/>
</dbReference>
<gene>
    <name evidence="2" type="ORF">E3N88_00641</name>
</gene>
<proteinExistence type="predicted"/>
<reference evidence="2 3" key="1">
    <citation type="submission" date="2019-05" db="EMBL/GenBank/DDBJ databases">
        <title>Mikania micrantha, genome provides insights into the molecular mechanism of rapid growth.</title>
        <authorList>
            <person name="Liu B."/>
        </authorList>
    </citation>
    <scope>NUCLEOTIDE SEQUENCE [LARGE SCALE GENOMIC DNA]</scope>
    <source>
        <strain evidence="2">NLD-2019</strain>
        <tissue evidence="2">Leaf</tissue>
    </source>
</reference>
<evidence type="ECO:0000259" key="1">
    <source>
        <dbReference type="Pfam" id="PF00928"/>
    </source>
</evidence>
<dbReference type="Pfam" id="PF00928">
    <property type="entry name" value="Adap_comp_sub"/>
    <property type="match status" value="1"/>
</dbReference>
<dbReference type="AlphaFoldDB" id="A0A5N6PYQ3"/>
<comment type="caution">
    <text evidence="2">The sequence shown here is derived from an EMBL/GenBank/DDBJ whole genome shotgun (WGS) entry which is preliminary data.</text>
</comment>
<dbReference type="Proteomes" id="UP000326396">
    <property type="component" value="Linkage Group LG1"/>
</dbReference>
<dbReference type="Gene3D" id="2.60.40.1170">
    <property type="entry name" value="Mu homology domain, subdomain B"/>
    <property type="match status" value="1"/>
</dbReference>
<sequence>MVGDYFPSLAGIVDTAIDVKYWGHSTITSSANTITFVHLGPVSKTTTSGNGHGDFQLNQWQRRHLTNQQELFLDTCSWSIGRFPKDKTPQMSGTLVLEEGLEQLHVKPTFQVGFKIMGVALSGLKINKLDVKNLPAPAHKGFRAQTEAGRYEVRS</sequence>
<dbReference type="OrthoDB" id="870at2759"/>
<evidence type="ECO:0000313" key="2">
    <source>
        <dbReference type="EMBL" id="KAD7477505.1"/>
    </source>
</evidence>
<feature type="domain" description="MHD" evidence="1">
    <location>
        <begin position="75"/>
        <end position="154"/>
    </location>
</feature>
<organism evidence="2 3">
    <name type="scientific">Mikania micrantha</name>
    <name type="common">bitter vine</name>
    <dbReference type="NCBI Taxonomy" id="192012"/>
    <lineage>
        <taxon>Eukaryota</taxon>
        <taxon>Viridiplantae</taxon>
        <taxon>Streptophyta</taxon>
        <taxon>Embryophyta</taxon>
        <taxon>Tracheophyta</taxon>
        <taxon>Spermatophyta</taxon>
        <taxon>Magnoliopsida</taxon>
        <taxon>eudicotyledons</taxon>
        <taxon>Gunneridae</taxon>
        <taxon>Pentapetalae</taxon>
        <taxon>asterids</taxon>
        <taxon>campanulids</taxon>
        <taxon>Asterales</taxon>
        <taxon>Asteraceae</taxon>
        <taxon>Asteroideae</taxon>
        <taxon>Heliantheae alliance</taxon>
        <taxon>Eupatorieae</taxon>
        <taxon>Mikania</taxon>
    </lineage>
</organism>
<dbReference type="InterPro" id="IPR028565">
    <property type="entry name" value="MHD"/>
</dbReference>
<dbReference type="InterPro" id="IPR036168">
    <property type="entry name" value="AP2_Mu_C_sf"/>
</dbReference>
<evidence type="ECO:0000313" key="3">
    <source>
        <dbReference type="Proteomes" id="UP000326396"/>
    </source>
</evidence>
<name>A0A5N6PYQ3_9ASTR</name>